<name>A0A7J6N987_PEROL</name>
<dbReference type="Proteomes" id="UP000541610">
    <property type="component" value="Unassembled WGS sequence"/>
</dbReference>
<sequence length="101" mass="11481">MRRYTAITSGSTVRICKRSKDYYTGKDAEDKVMLHEWGGTREGSAFESSGHPHSPLPWTQVKLVFWYSFMAYVFPLLTPRYATITCGTSSRICTLPLHSRG</sequence>
<evidence type="ECO:0000313" key="2">
    <source>
        <dbReference type="Proteomes" id="UP000541610"/>
    </source>
</evidence>
<evidence type="ECO:0000313" key="1">
    <source>
        <dbReference type="EMBL" id="KAF4680050.1"/>
    </source>
</evidence>
<proteinExistence type="predicted"/>
<comment type="caution">
    <text evidence="1">The sequence shown here is derived from an EMBL/GenBank/DDBJ whole genome shotgun (WGS) entry which is preliminary data.</text>
</comment>
<accession>A0A7J6N987</accession>
<organism evidence="1 2">
    <name type="scientific">Perkinsus olseni</name>
    <name type="common">Perkinsus atlanticus</name>
    <dbReference type="NCBI Taxonomy" id="32597"/>
    <lineage>
        <taxon>Eukaryota</taxon>
        <taxon>Sar</taxon>
        <taxon>Alveolata</taxon>
        <taxon>Perkinsozoa</taxon>
        <taxon>Perkinsea</taxon>
        <taxon>Perkinsida</taxon>
        <taxon>Perkinsidae</taxon>
        <taxon>Perkinsus</taxon>
    </lineage>
</organism>
<dbReference type="EMBL" id="JABANP010000655">
    <property type="protein sequence ID" value="KAF4680050.1"/>
    <property type="molecule type" value="Genomic_DNA"/>
</dbReference>
<reference evidence="1 2" key="1">
    <citation type="submission" date="2020-04" db="EMBL/GenBank/DDBJ databases">
        <title>Perkinsus olseni comparative genomics.</title>
        <authorList>
            <person name="Bogema D.R."/>
        </authorList>
    </citation>
    <scope>NUCLEOTIDE SEQUENCE [LARGE SCALE GENOMIC DNA]</scope>
    <source>
        <strain evidence="1">00978-12</strain>
    </source>
</reference>
<gene>
    <name evidence="1" type="ORF">FOZ60_014162</name>
</gene>
<protein>
    <submittedName>
        <fullName evidence="1">Uncharacterized protein</fullName>
    </submittedName>
</protein>
<dbReference type="AlphaFoldDB" id="A0A7J6N987"/>